<gene>
    <name evidence="2" type="ORF">ESZ91_00290</name>
</gene>
<dbReference type="RefSeq" id="WP_129222961.1">
    <property type="nucleotide sequence ID" value="NZ_SDOZ01000002.1"/>
</dbReference>
<dbReference type="InterPro" id="IPR035895">
    <property type="entry name" value="HPr-like_sf"/>
</dbReference>
<reference evidence="2 3" key="1">
    <citation type="journal article" date="2019" name="Gut">
        <title>Antibiotics-induced monodominance of a novel gut bacterial order.</title>
        <authorList>
            <person name="Hildebrand F."/>
            <person name="Moitinho-Silva L."/>
            <person name="Blasche S."/>
            <person name="Jahn M.T."/>
            <person name="Gossmann T.I."/>
            <person name="Heuerta-Cepas J."/>
            <person name="Hercog R."/>
            <person name="Luetge M."/>
            <person name="Bahram M."/>
            <person name="Pryszlak A."/>
            <person name="Alves R.J."/>
            <person name="Waszak S.M."/>
            <person name="Zhu A."/>
            <person name="Ye L."/>
            <person name="Costea P.I."/>
            <person name="Aalvink S."/>
            <person name="Belzer C."/>
            <person name="Forslund S.K."/>
            <person name="Sunagawa S."/>
            <person name="Hentschel U."/>
            <person name="Merten C."/>
            <person name="Patil K.R."/>
            <person name="Benes V."/>
            <person name="Bork P."/>
        </authorList>
    </citation>
    <scope>NUCLEOTIDE SEQUENCE [LARGE SCALE GENOMIC DNA]</scope>
    <source>
        <strain evidence="2 3">HDS1380</strain>
    </source>
</reference>
<dbReference type="PROSITE" id="PS51350">
    <property type="entry name" value="PTS_HPR_DOM"/>
    <property type="match status" value="1"/>
</dbReference>
<name>A0A4Q2KBI7_9FIRM</name>
<evidence type="ECO:0000313" key="2">
    <source>
        <dbReference type="EMBL" id="RXZ60862.1"/>
    </source>
</evidence>
<proteinExistence type="predicted"/>
<comment type="caution">
    <text evidence="2">The sequence shown here is derived from an EMBL/GenBank/DDBJ whole genome shotgun (WGS) entry which is preliminary data.</text>
</comment>
<dbReference type="Gene3D" id="3.30.1340.10">
    <property type="entry name" value="HPr-like"/>
    <property type="match status" value="1"/>
</dbReference>
<evidence type="ECO:0000259" key="1">
    <source>
        <dbReference type="PROSITE" id="PS51350"/>
    </source>
</evidence>
<dbReference type="Proteomes" id="UP000291269">
    <property type="component" value="Unassembled WGS sequence"/>
</dbReference>
<organism evidence="2 3">
    <name type="scientific">Candidatus Borkfalkia ceftriaxoniphila</name>
    <dbReference type="NCBI Taxonomy" id="2508949"/>
    <lineage>
        <taxon>Bacteria</taxon>
        <taxon>Bacillati</taxon>
        <taxon>Bacillota</taxon>
        <taxon>Clostridia</taxon>
        <taxon>Christensenellales</taxon>
        <taxon>Christensenellaceae</taxon>
        <taxon>Candidatus Borkfalkia</taxon>
    </lineage>
</organism>
<accession>A0A4Q2KBI7</accession>
<dbReference type="PRINTS" id="PR00107">
    <property type="entry name" value="PHOSPHOCPHPR"/>
</dbReference>
<dbReference type="InterPro" id="IPR000032">
    <property type="entry name" value="HPr-like"/>
</dbReference>
<feature type="domain" description="HPr" evidence="1">
    <location>
        <begin position="1"/>
        <end position="85"/>
    </location>
</feature>
<keyword evidence="3" id="KW-1185">Reference proteome</keyword>
<dbReference type="Pfam" id="PF00381">
    <property type="entry name" value="PTS-HPr"/>
    <property type="match status" value="1"/>
</dbReference>
<dbReference type="AlphaFoldDB" id="A0A4Q2KBI7"/>
<sequence length="85" mass="9385">MEKVVFQYKKGSYSAYDAQRIVFEACKFESDISIGTERKRGNAKSIVGLISMQFVKGEEYYVTAEGRDAAKAASAIAKFISTLAD</sequence>
<dbReference type="SUPFAM" id="SSF55594">
    <property type="entry name" value="HPr-like"/>
    <property type="match status" value="1"/>
</dbReference>
<dbReference type="EMBL" id="SDOZ01000002">
    <property type="protein sequence ID" value="RXZ60862.1"/>
    <property type="molecule type" value="Genomic_DNA"/>
</dbReference>
<protein>
    <submittedName>
        <fullName evidence="2">HPr family phosphocarrier protein</fullName>
    </submittedName>
</protein>
<dbReference type="OrthoDB" id="9809047at2"/>
<evidence type="ECO:0000313" key="3">
    <source>
        <dbReference type="Proteomes" id="UP000291269"/>
    </source>
</evidence>